<feature type="compositionally biased region" description="Basic and acidic residues" evidence="1">
    <location>
        <begin position="355"/>
        <end position="369"/>
    </location>
</feature>
<feature type="region of interest" description="Disordered" evidence="1">
    <location>
        <begin position="337"/>
        <end position="369"/>
    </location>
</feature>
<dbReference type="Proteomes" id="UP001159363">
    <property type="component" value="Chromosome 3"/>
</dbReference>
<dbReference type="PANTHER" id="PTHR21115">
    <property type="entry name" value="GH06117P-RELATED"/>
    <property type="match status" value="1"/>
</dbReference>
<keyword evidence="2" id="KW-0812">Transmembrane</keyword>
<keyword evidence="2" id="KW-1133">Transmembrane helix</keyword>
<evidence type="ECO:0000259" key="3">
    <source>
        <dbReference type="Pfam" id="PF16013"/>
    </source>
</evidence>
<evidence type="ECO:0000313" key="5">
    <source>
        <dbReference type="Proteomes" id="UP001159363"/>
    </source>
</evidence>
<protein>
    <recommendedName>
        <fullName evidence="3">DUF4781 domain-containing protein</fullName>
    </recommendedName>
</protein>
<keyword evidence="5" id="KW-1185">Reference proteome</keyword>
<dbReference type="PANTHER" id="PTHR21115:SF0">
    <property type="entry name" value="GH06117P-RELATED"/>
    <property type="match status" value="1"/>
</dbReference>
<keyword evidence="2" id="KW-0472">Membrane</keyword>
<feature type="domain" description="DUF4781" evidence="3">
    <location>
        <begin position="123"/>
        <end position="333"/>
    </location>
</feature>
<evidence type="ECO:0000256" key="2">
    <source>
        <dbReference type="SAM" id="Phobius"/>
    </source>
</evidence>
<proteinExistence type="predicted"/>
<feature type="transmembrane region" description="Helical" evidence="2">
    <location>
        <begin position="430"/>
        <end position="450"/>
    </location>
</feature>
<evidence type="ECO:0000256" key="1">
    <source>
        <dbReference type="SAM" id="MobiDB-lite"/>
    </source>
</evidence>
<reference evidence="4 5" key="1">
    <citation type="submission" date="2023-02" db="EMBL/GenBank/DDBJ databases">
        <title>LHISI_Scaffold_Assembly.</title>
        <authorList>
            <person name="Stuart O.P."/>
            <person name="Cleave R."/>
            <person name="Magrath M.J.L."/>
            <person name="Mikheyev A.S."/>
        </authorList>
    </citation>
    <scope>NUCLEOTIDE SEQUENCE [LARGE SCALE GENOMIC DNA]</scope>
    <source>
        <strain evidence="4">Daus_M_001</strain>
        <tissue evidence="4">Leg muscle</tissue>
    </source>
</reference>
<name>A0ABQ9HZK2_9NEOP</name>
<gene>
    <name evidence="4" type="ORF">PR048_009292</name>
</gene>
<sequence>MMSDKDSSAVQEWKWSAIEEQQSYMELLKGRKTDAVASSQLSRVVGFAMFGPPAQLPDATNQHTGYDSVQLKHVGKVCKAILRRGNDEEDPKEVHLKFVFVVTRASRQRTATYPVFHLQDGGHYIDWQARVYGSWKQFLKRNKLPRCRMCYPEGGAYSASEYGAVLVGFRRSPASNNVHTTLAVTSLVVSLASTAVSLASLVVAVSPPVLVAAAVGAVVSGTYSVANSVASLNDRRQHGKTLSPRSGDARRCWLALIAGTAGLAVSGTGPVAARGLAVLTATTAAARGLSLANSAVDLMKKMWAGQTLTALDAFQIASFLLFFTGTALSSAQAASRLRSARPADKNNVQPKPRPKSPETHHAIPDKPRADGYVRVDRQQLNNDAPAANGKAEEFPDDEVDAMLQLLREEEKGKQYVVDYDADMNTFWKRVGTVIIVSSVMTIIVIARTLLAQ</sequence>
<evidence type="ECO:0000313" key="4">
    <source>
        <dbReference type="EMBL" id="KAJ8889789.1"/>
    </source>
</evidence>
<feature type="transmembrane region" description="Helical" evidence="2">
    <location>
        <begin position="209"/>
        <end position="232"/>
    </location>
</feature>
<accession>A0ABQ9HZK2</accession>
<dbReference type="InterPro" id="IPR031962">
    <property type="entry name" value="DUF4781"/>
</dbReference>
<feature type="transmembrane region" description="Helical" evidence="2">
    <location>
        <begin position="253"/>
        <end position="273"/>
    </location>
</feature>
<dbReference type="EMBL" id="JARBHB010000003">
    <property type="protein sequence ID" value="KAJ8889789.1"/>
    <property type="molecule type" value="Genomic_DNA"/>
</dbReference>
<dbReference type="Pfam" id="PF16013">
    <property type="entry name" value="DUF4781"/>
    <property type="match status" value="1"/>
</dbReference>
<feature type="transmembrane region" description="Helical" evidence="2">
    <location>
        <begin position="313"/>
        <end position="331"/>
    </location>
</feature>
<organism evidence="4 5">
    <name type="scientific">Dryococelus australis</name>
    <dbReference type="NCBI Taxonomy" id="614101"/>
    <lineage>
        <taxon>Eukaryota</taxon>
        <taxon>Metazoa</taxon>
        <taxon>Ecdysozoa</taxon>
        <taxon>Arthropoda</taxon>
        <taxon>Hexapoda</taxon>
        <taxon>Insecta</taxon>
        <taxon>Pterygota</taxon>
        <taxon>Neoptera</taxon>
        <taxon>Polyneoptera</taxon>
        <taxon>Phasmatodea</taxon>
        <taxon>Verophasmatodea</taxon>
        <taxon>Anareolatae</taxon>
        <taxon>Phasmatidae</taxon>
        <taxon>Eurycanthinae</taxon>
        <taxon>Dryococelus</taxon>
    </lineage>
</organism>
<feature type="transmembrane region" description="Helical" evidence="2">
    <location>
        <begin position="180"/>
        <end position="203"/>
    </location>
</feature>
<comment type="caution">
    <text evidence="4">The sequence shown here is derived from an EMBL/GenBank/DDBJ whole genome shotgun (WGS) entry which is preliminary data.</text>
</comment>